<evidence type="ECO:0000256" key="5">
    <source>
        <dbReference type="ARBA" id="ARBA00022664"/>
    </source>
</evidence>
<evidence type="ECO:0000256" key="10">
    <source>
        <dbReference type="PROSITE-ProRule" id="PRU00552"/>
    </source>
</evidence>
<comment type="similarity">
    <text evidence="2">Belongs to the DCP1 family.</text>
</comment>
<dbReference type="InterPro" id="IPR014001">
    <property type="entry name" value="Helicase_ATP-bd"/>
</dbReference>
<feature type="domain" description="Helicase ATP-binding" evidence="13">
    <location>
        <begin position="365"/>
        <end position="498"/>
    </location>
</feature>
<accession>A0A4Y7LL77</accession>
<dbReference type="InterPro" id="IPR010334">
    <property type="entry name" value="Dcp1"/>
</dbReference>
<dbReference type="GO" id="GO:0000290">
    <property type="term" value="P:deadenylation-dependent decapping of nuclear-transcribed mRNA"/>
    <property type="evidence" value="ECO:0007669"/>
    <property type="project" value="InterPro"/>
</dbReference>
<dbReference type="SUPFAM" id="SSF52540">
    <property type="entry name" value="P-loop containing nucleoside triphosphate hydrolases"/>
    <property type="match status" value="1"/>
</dbReference>
<dbReference type="GO" id="GO:0003724">
    <property type="term" value="F:RNA helicase activity"/>
    <property type="evidence" value="ECO:0007669"/>
    <property type="project" value="UniProtKB-EC"/>
</dbReference>
<dbReference type="Pfam" id="PF00270">
    <property type="entry name" value="DEAD"/>
    <property type="match status" value="1"/>
</dbReference>
<dbReference type="Gene3D" id="3.40.50.300">
    <property type="entry name" value="P-loop containing nucleotide triphosphate hydrolases"/>
    <property type="match status" value="1"/>
</dbReference>
<dbReference type="Gene3D" id="2.30.29.30">
    <property type="entry name" value="Pleckstrin-homology domain (PH domain)/Phosphotyrosine-binding domain (PTB)"/>
    <property type="match status" value="1"/>
</dbReference>
<dbReference type="PROSITE" id="PS51192">
    <property type="entry name" value="HELICASE_ATP_BIND_1"/>
    <property type="match status" value="1"/>
</dbReference>
<dbReference type="PROSITE" id="PS51195">
    <property type="entry name" value="Q_MOTIF"/>
    <property type="match status" value="1"/>
</dbReference>
<dbReference type="Pfam" id="PF06058">
    <property type="entry name" value="DCP1"/>
    <property type="match status" value="1"/>
</dbReference>
<keyword evidence="4" id="KW-0963">Cytoplasm</keyword>
<keyword evidence="8 11" id="KW-0347">Helicase</keyword>
<dbReference type="AlphaFoldDB" id="A0A4Y7LL77"/>
<dbReference type="SUPFAM" id="SSF50729">
    <property type="entry name" value="PH domain-like"/>
    <property type="match status" value="1"/>
</dbReference>
<evidence type="ECO:0000256" key="1">
    <source>
        <dbReference type="ARBA" id="ARBA00004496"/>
    </source>
</evidence>
<dbReference type="PANTHER" id="PTHR16290:SF0">
    <property type="entry name" value="DECAPPING PROTEIN 1, ISOFORM A"/>
    <property type="match status" value="1"/>
</dbReference>
<keyword evidence="5" id="KW-0507">mRNA processing</keyword>
<dbReference type="EMBL" id="LR000218">
    <property type="protein sequence ID" value="SVE69837.1"/>
    <property type="molecule type" value="mRNA"/>
</dbReference>
<evidence type="ECO:0000256" key="11">
    <source>
        <dbReference type="RuleBase" id="RU000492"/>
    </source>
</evidence>
<dbReference type="CDD" id="cd09804">
    <property type="entry name" value="Dcp1"/>
    <property type="match status" value="1"/>
</dbReference>
<dbReference type="GO" id="GO:0016787">
    <property type="term" value="F:hydrolase activity"/>
    <property type="evidence" value="ECO:0007669"/>
    <property type="project" value="UniProtKB-KW"/>
</dbReference>
<comment type="subcellular location">
    <subcellularLocation>
        <location evidence="1">Cytoplasm</location>
    </subcellularLocation>
</comment>
<proteinExistence type="evidence at transcript level"/>
<dbReference type="InterPro" id="IPR000629">
    <property type="entry name" value="RNA-helicase_DEAD-box_CS"/>
</dbReference>
<dbReference type="GO" id="GO:0005524">
    <property type="term" value="F:ATP binding"/>
    <property type="evidence" value="ECO:0007669"/>
    <property type="project" value="UniProtKB-KW"/>
</dbReference>
<name>A0A4Y7LL77_9CRUS</name>
<feature type="domain" description="DEAD-box RNA helicase Q" evidence="14">
    <location>
        <begin position="334"/>
        <end position="362"/>
    </location>
</feature>
<evidence type="ECO:0000256" key="3">
    <source>
        <dbReference type="ARBA" id="ARBA00012552"/>
    </source>
</evidence>
<evidence type="ECO:0000256" key="4">
    <source>
        <dbReference type="ARBA" id="ARBA00022490"/>
    </source>
</evidence>
<evidence type="ECO:0000256" key="7">
    <source>
        <dbReference type="ARBA" id="ARBA00022801"/>
    </source>
</evidence>
<evidence type="ECO:0000256" key="9">
    <source>
        <dbReference type="ARBA" id="ARBA00022840"/>
    </source>
</evidence>
<sequence>MASSDTQDSRVNLAALKRVDPYAVEILETGTQVAIYKFSNQTNEWDKTDVEGTFFLYARSGDPRHGFVVMNRLSTENLVEPITKDLEIENKAPFVLYKNAKNEITGAWFYEESECSRISQMLIALVKEESQRRRPSAAQQEKPATGVDILSLLTKAHGEYEQQKVTNGTVEHQGLARTSARANGDPRSNIPGMVANSIPLARPQVAEVMQHGASATPPRHAGLQSVALMSPMMFASAGAPTGSNEQPVEAARVLTPVHRLPYQAPMKDDPPPPYYQTQKEEQNLAYQSESEVTPLTKAQLMQAFNYLLKVMSVKTAHSFDSKDRTDDVKTEEEVLFSNLHLSSPVLEGLTKAGYSKPSPIQLEAVPIGKCGIDMVIQSKSGTGKTLVFGIVMLEAIDLKVSTVQGLILAPTREIAFQNAHVIYTIGSELPGLNVQVFIGGLPLETDQEKCKVCHIAVGTPGRVRQLIEKGALKPKTMRLFILDEADKLMEDAFQEDIL</sequence>
<dbReference type="GO" id="GO:0000932">
    <property type="term" value="C:P-body"/>
    <property type="evidence" value="ECO:0007669"/>
    <property type="project" value="TreeGrafter"/>
</dbReference>
<evidence type="ECO:0000259" key="14">
    <source>
        <dbReference type="PROSITE" id="PS51195"/>
    </source>
</evidence>
<comment type="similarity">
    <text evidence="11">Belongs to the DEAD box helicase family.</text>
</comment>
<dbReference type="GO" id="GO:0003729">
    <property type="term" value="F:mRNA binding"/>
    <property type="evidence" value="ECO:0007669"/>
    <property type="project" value="TreeGrafter"/>
</dbReference>
<dbReference type="GO" id="GO:0006397">
    <property type="term" value="P:mRNA processing"/>
    <property type="evidence" value="ECO:0007669"/>
    <property type="project" value="UniProtKB-KW"/>
</dbReference>
<protein>
    <recommendedName>
        <fullName evidence="3">RNA helicase</fullName>
        <ecNumber evidence="3">3.6.4.13</ecNumber>
    </recommendedName>
</protein>
<evidence type="ECO:0000256" key="8">
    <source>
        <dbReference type="ARBA" id="ARBA00022806"/>
    </source>
</evidence>
<dbReference type="InterPro" id="IPR027417">
    <property type="entry name" value="P-loop_NTPase"/>
</dbReference>
<feature type="region of interest" description="Disordered" evidence="12">
    <location>
        <begin position="169"/>
        <end position="189"/>
    </location>
</feature>
<keyword evidence="7 11" id="KW-0378">Hydrolase</keyword>
<dbReference type="PANTHER" id="PTHR16290">
    <property type="entry name" value="TRANSCRIPTION FACTOR SMIF DECAPPING ENZYME DCP1"/>
    <property type="match status" value="1"/>
</dbReference>
<dbReference type="SMART" id="SM00487">
    <property type="entry name" value="DEXDc"/>
    <property type="match status" value="1"/>
</dbReference>
<evidence type="ECO:0000313" key="15">
    <source>
        <dbReference type="EMBL" id="SVE69837.1"/>
    </source>
</evidence>
<feature type="short sequence motif" description="Q motif" evidence="10">
    <location>
        <begin position="334"/>
        <end position="362"/>
    </location>
</feature>
<reference evidence="15" key="1">
    <citation type="submission" date="2018-08" db="EMBL/GenBank/DDBJ databases">
        <authorList>
            <person name="Cornetti L."/>
        </authorList>
    </citation>
    <scope>NUCLEOTIDE SEQUENCE</scope>
    <source>
        <strain evidence="15">FI-BAL1-1</strain>
    </source>
</reference>
<dbReference type="GO" id="GO:0008047">
    <property type="term" value="F:enzyme activator activity"/>
    <property type="evidence" value="ECO:0007669"/>
    <property type="project" value="InterPro"/>
</dbReference>
<dbReference type="PROSITE" id="PS00039">
    <property type="entry name" value="DEAD_ATP_HELICASE"/>
    <property type="match status" value="1"/>
</dbReference>
<evidence type="ECO:0000256" key="6">
    <source>
        <dbReference type="ARBA" id="ARBA00022741"/>
    </source>
</evidence>
<dbReference type="InterPro" id="IPR014014">
    <property type="entry name" value="RNA_helicase_DEAD_Q_motif"/>
</dbReference>
<dbReference type="InterPro" id="IPR011993">
    <property type="entry name" value="PH-like_dom_sf"/>
</dbReference>
<dbReference type="InterPro" id="IPR011545">
    <property type="entry name" value="DEAD/DEAH_box_helicase_dom"/>
</dbReference>
<evidence type="ECO:0000256" key="2">
    <source>
        <dbReference type="ARBA" id="ARBA00008778"/>
    </source>
</evidence>
<dbReference type="EC" id="3.6.4.13" evidence="3"/>
<evidence type="ECO:0000259" key="13">
    <source>
        <dbReference type="PROSITE" id="PS51192"/>
    </source>
</evidence>
<evidence type="ECO:0000256" key="12">
    <source>
        <dbReference type="SAM" id="MobiDB-lite"/>
    </source>
</evidence>
<organism evidence="15">
    <name type="scientific">Eubosmina coregoni</name>
    <dbReference type="NCBI Taxonomy" id="186181"/>
    <lineage>
        <taxon>Eukaryota</taxon>
        <taxon>Metazoa</taxon>
        <taxon>Ecdysozoa</taxon>
        <taxon>Arthropoda</taxon>
        <taxon>Crustacea</taxon>
        <taxon>Branchiopoda</taxon>
        <taxon>Diplostraca</taxon>
        <taxon>Cladocera</taxon>
        <taxon>Anomopoda</taxon>
        <taxon>Bosminidae</taxon>
        <taxon>Eubosmina</taxon>
    </lineage>
</organism>
<keyword evidence="6 11" id="KW-0547">Nucleotide-binding</keyword>
<keyword evidence="9 11" id="KW-0067">ATP-binding</keyword>
<gene>
    <name evidence="15" type="primary">EOG090X07B6</name>
</gene>
<dbReference type="GO" id="GO:0031087">
    <property type="term" value="P:deadenylation-independent decapping of nuclear-transcribed mRNA"/>
    <property type="evidence" value="ECO:0007669"/>
    <property type="project" value="TreeGrafter"/>
</dbReference>